<comment type="caution">
    <text evidence="1">The sequence shown here is derived from an EMBL/GenBank/DDBJ whole genome shotgun (WGS) entry which is preliminary data.</text>
</comment>
<dbReference type="RefSeq" id="WP_209526808.1">
    <property type="nucleotide sequence ID" value="NZ_JAEEGA010000005.1"/>
</dbReference>
<protein>
    <submittedName>
        <fullName evidence="1">Uncharacterized protein</fullName>
    </submittedName>
</protein>
<reference evidence="1" key="1">
    <citation type="submission" date="2020-12" db="EMBL/GenBank/DDBJ databases">
        <title>Vagococcus allomyrinae sp. nov. and Enterococcus lavae sp. nov., isolated from the larvae of Allomyrina dichotoma.</title>
        <authorList>
            <person name="Lee S.D."/>
        </authorList>
    </citation>
    <scope>NUCLEOTIDE SEQUENCE</scope>
    <source>
        <strain evidence="1">BWB3-3</strain>
    </source>
</reference>
<evidence type="ECO:0000313" key="2">
    <source>
        <dbReference type="Proteomes" id="UP000674938"/>
    </source>
</evidence>
<gene>
    <name evidence="1" type="ORF">I6N95_09020</name>
</gene>
<dbReference type="Proteomes" id="UP000674938">
    <property type="component" value="Unassembled WGS sequence"/>
</dbReference>
<accession>A0A940SUT3</accession>
<organism evidence="1 2">
    <name type="scientific">Vagococcus allomyrinae</name>
    <dbReference type="NCBI Taxonomy" id="2794353"/>
    <lineage>
        <taxon>Bacteria</taxon>
        <taxon>Bacillati</taxon>
        <taxon>Bacillota</taxon>
        <taxon>Bacilli</taxon>
        <taxon>Lactobacillales</taxon>
        <taxon>Enterococcaceae</taxon>
        <taxon>Vagococcus</taxon>
    </lineage>
</organism>
<dbReference type="AlphaFoldDB" id="A0A940SUT3"/>
<proteinExistence type="predicted"/>
<name>A0A940SUT3_9ENTE</name>
<dbReference type="EMBL" id="JAEEGA010000005">
    <property type="protein sequence ID" value="MBP1041144.1"/>
    <property type="molecule type" value="Genomic_DNA"/>
</dbReference>
<keyword evidence="2" id="KW-1185">Reference proteome</keyword>
<sequence length="69" mass="7924">MARYLENHYDLRETSVFSNSDGGSGYEREVFEELALGCLAHDHFQVSYHVNPELKDLLGLAKRLQNPIE</sequence>
<evidence type="ECO:0000313" key="1">
    <source>
        <dbReference type="EMBL" id="MBP1041144.1"/>
    </source>
</evidence>